<dbReference type="InterPro" id="IPR007624">
    <property type="entry name" value="RNA_pol_sigma70_r3"/>
</dbReference>
<dbReference type="HAMAP" id="MF_00963">
    <property type="entry name" value="Sigma70_RpoD_SigA"/>
    <property type="match status" value="1"/>
</dbReference>
<evidence type="ECO:0000259" key="9">
    <source>
        <dbReference type="PROSITE" id="PS00716"/>
    </source>
</evidence>
<dbReference type="PROSITE" id="PS00716">
    <property type="entry name" value="SIGMA70_2"/>
    <property type="match status" value="1"/>
</dbReference>
<dbReference type="InterPro" id="IPR012760">
    <property type="entry name" value="RNA_pol_sigma_RpoD_C"/>
</dbReference>
<dbReference type="SUPFAM" id="SSF88946">
    <property type="entry name" value="Sigma2 domain of RNA polymerase sigma factors"/>
    <property type="match status" value="1"/>
</dbReference>
<dbReference type="GO" id="GO:0016987">
    <property type="term" value="F:sigma factor activity"/>
    <property type="evidence" value="ECO:0007669"/>
    <property type="project" value="UniProtKB-UniRule"/>
</dbReference>
<dbReference type="NCBIfam" id="TIGR02937">
    <property type="entry name" value="sigma70-ECF"/>
    <property type="match status" value="1"/>
</dbReference>
<feature type="DNA-binding region" description="H-T-H motif" evidence="6">
    <location>
        <begin position="342"/>
        <end position="361"/>
    </location>
</feature>
<dbReference type="Gene3D" id="1.10.10.10">
    <property type="entry name" value="Winged helix-like DNA-binding domain superfamily/Winged helix DNA-binding domain"/>
    <property type="match status" value="2"/>
</dbReference>
<evidence type="ECO:0000256" key="5">
    <source>
        <dbReference type="ARBA" id="ARBA00023163"/>
    </source>
</evidence>
<keyword evidence="5 6" id="KW-0804">Transcription</keyword>
<dbReference type="Pfam" id="PF00140">
    <property type="entry name" value="Sigma70_r1_2"/>
    <property type="match status" value="1"/>
</dbReference>
<evidence type="ECO:0000313" key="11">
    <source>
        <dbReference type="Proteomes" id="UP000245380"/>
    </source>
</evidence>
<evidence type="ECO:0000313" key="10">
    <source>
        <dbReference type="EMBL" id="PWI56855.1"/>
    </source>
</evidence>
<feature type="coiled-coil region" evidence="7">
    <location>
        <begin position="303"/>
        <end position="330"/>
    </location>
</feature>
<dbReference type="AlphaFoldDB" id="A0A2U3D6F6"/>
<dbReference type="GO" id="GO:0005737">
    <property type="term" value="C:cytoplasm"/>
    <property type="evidence" value="ECO:0007669"/>
    <property type="project" value="UniProtKB-SubCell"/>
</dbReference>
<organism evidence="10 11">
    <name type="scientific">Sulfoacidibacillus thermotolerans</name>
    <name type="common">Acidibacillus sulfuroxidans</name>
    <dbReference type="NCBI Taxonomy" id="1765684"/>
    <lineage>
        <taxon>Bacteria</taxon>
        <taxon>Bacillati</taxon>
        <taxon>Bacillota</taxon>
        <taxon>Bacilli</taxon>
        <taxon>Bacillales</taxon>
        <taxon>Alicyclobacillaceae</taxon>
        <taxon>Sulfoacidibacillus</taxon>
    </lineage>
</organism>
<dbReference type="InterPro" id="IPR007630">
    <property type="entry name" value="RNA_pol_sigma70_r4"/>
</dbReference>
<dbReference type="CDD" id="cd06171">
    <property type="entry name" value="Sigma70_r4"/>
    <property type="match status" value="1"/>
</dbReference>
<evidence type="ECO:0000256" key="1">
    <source>
        <dbReference type="ARBA" id="ARBA00022490"/>
    </source>
</evidence>
<comment type="subunit">
    <text evidence="6">Interacts transiently with the RNA polymerase catalytic core.</text>
</comment>
<dbReference type="InterPro" id="IPR007127">
    <property type="entry name" value="RNA_pol_sigma_70_r1_1"/>
</dbReference>
<dbReference type="FunFam" id="1.10.10.10:FF:000004">
    <property type="entry name" value="RNA polymerase sigma factor SigA"/>
    <property type="match status" value="1"/>
</dbReference>
<dbReference type="InterPro" id="IPR036388">
    <property type="entry name" value="WH-like_DNA-bd_sf"/>
</dbReference>
<keyword evidence="3 6" id="KW-0731">Sigma factor</keyword>
<dbReference type="GO" id="GO:0006352">
    <property type="term" value="P:DNA-templated transcription initiation"/>
    <property type="evidence" value="ECO:0007669"/>
    <property type="project" value="UniProtKB-UniRule"/>
</dbReference>
<dbReference type="FunFam" id="1.10.601.10:FF:000001">
    <property type="entry name" value="RNA polymerase sigma factor SigA"/>
    <property type="match status" value="1"/>
</dbReference>
<feature type="domain" description="RNA polymerase sigma-70" evidence="8">
    <location>
        <begin position="172"/>
        <end position="185"/>
    </location>
</feature>
<keyword evidence="2 6" id="KW-0805">Transcription regulation</keyword>
<feature type="region of interest" description="Sigma-70 factor domain-4" evidence="6">
    <location>
        <begin position="316"/>
        <end position="369"/>
    </location>
</feature>
<dbReference type="Proteomes" id="UP000245380">
    <property type="component" value="Unassembled WGS sequence"/>
</dbReference>
<evidence type="ECO:0000256" key="6">
    <source>
        <dbReference type="HAMAP-Rule" id="MF_00963"/>
    </source>
</evidence>
<comment type="function">
    <text evidence="6">Sigma factors are initiation factors that promote the attachment of RNA polymerase to specific initiation sites and are then released. This sigma factor is the primary sigma factor during exponential growth.</text>
</comment>
<dbReference type="Gene3D" id="1.10.220.120">
    <property type="entry name" value="Sigma-70 factor, region 1.1"/>
    <property type="match status" value="1"/>
</dbReference>
<dbReference type="InterPro" id="IPR028630">
    <property type="entry name" value="Sigma70_RpoD"/>
</dbReference>
<dbReference type="RefSeq" id="WP_109431352.1">
    <property type="nucleotide sequence ID" value="NZ_MPDK01000024.1"/>
</dbReference>
<keyword evidence="11" id="KW-1185">Reference proteome</keyword>
<comment type="similarity">
    <text evidence="6">Belongs to the sigma-70 factor family. RpoD/SigA subfamily.</text>
</comment>
<gene>
    <name evidence="6" type="primary">sigA</name>
    <name evidence="10" type="ORF">BM613_11490</name>
</gene>
<evidence type="ECO:0000259" key="8">
    <source>
        <dbReference type="PROSITE" id="PS00715"/>
    </source>
</evidence>
<feature type="region of interest" description="Sigma-70 factor domain-2" evidence="6">
    <location>
        <begin position="148"/>
        <end position="218"/>
    </location>
</feature>
<keyword evidence="1 6" id="KW-0963">Cytoplasm</keyword>
<dbReference type="Gene3D" id="1.10.601.10">
    <property type="entry name" value="RNA Polymerase Primary Sigma Factor"/>
    <property type="match status" value="2"/>
</dbReference>
<comment type="caution">
    <text evidence="10">The sequence shown here is derived from an EMBL/GenBank/DDBJ whole genome shotgun (WGS) entry which is preliminary data.</text>
</comment>
<dbReference type="InterPro" id="IPR009042">
    <property type="entry name" value="RNA_pol_sigma70_r1_2"/>
</dbReference>
<evidence type="ECO:0000256" key="7">
    <source>
        <dbReference type="SAM" id="Coils"/>
    </source>
</evidence>
<dbReference type="InterPro" id="IPR013325">
    <property type="entry name" value="RNA_pol_sigma_r2"/>
</dbReference>
<feature type="region of interest" description="Sigma-70 factor domain-3" evidence="6">
    <location>
        <begin position="227"/>
        <end position="303"/>
    </location>
</feature>
<protein>
    <recommendedName>
        <fullName evidence="6">RNA polymerase sigma factor SigA</fullName>
    </recommendedName>
</protein>
<dbReference type="NCBIfam" id="TIGR02393">
    <property type="entry name" value="RpoD_Cterm"/>
    <property type="match status" value="1"/>
</dbReference>
<dbReference type="PRINTS" id="PR00046">
    <property type="entry name" value="SIGMA70FCT"/>
</dbReference>
<dbReference type="Pfam" id="PF03979">
    <property type="entry name" value="Sigma70_r1_1"/>
    <property type="match status" value="1"/>
</dbReference>
<comment type="subcellular location">
    <subcellularLocation>
        <location evidence="6">Cytoplasm</location>
    </subcellularLocation>
</comment>
<sequence length="381" mass="43827">MNKELQDDMRSGRTLEDVREHLLASGKKRGVLTYTEIMNRLSPFDQDSDQIEDFFDQVNELGIEVINEGDDDPRANDDLPSDMELAEEDVRHEEFDLNDLTIPPGIKINDPVRMYLKEIGRVQLLSAEEEIELAKRIEEGDEAAKRRLAEANLRLVVSIAKRYVGRGMLFLDLIQEGNMGLIKAVEKFDYRKGYKFSTYATWWIRQAITRAIADQARTIRIPVHMVETINKLIRISRQLLQELGREPSAEEIAAEMDMSPEKVREIQKIAQEPVSLETPIGEEDDSHLGDFIPDDDALAPADAAAYELLKEQLEDVLDTLTEREENVLRLRFGLDDGRTRTLEEVGKVFGVTRERIRQIEAKALRKLRHPSRSKRLKDFLE</sequence>
<proteinExistence type="inferred from homology"/>
<dbReference type="PANTHER" id="PTHR30603">
    <property type="entry name" value="RNA POLYMERASE SIGMA FACTOR RPO"/>
    <property type="match status" value="1"/>
</dbReference>
<feature type="domain" description="RNA polymerase sigma-70" evidence="9">
    <location>
        <begin position="341"/>
        <end position="367"/>
    </location>
</feature>
<evidence type="ECO:0000256" key="3">
    <source>
        <dbReference type="ARBA" id="ARBA00023082"/>
    </source>
</evidence>
<accession>A0A2U3D6F6</accession>
<reference evidence="10 11" key="1">
    <citation type="submission" date="2016-11" db="EMBL/GenBank/DDBJ databases">
        <title>Comparative genomics of Acidibacillus ferroxidans species.</title>
        <authorList>
            <person name="Oliveira G."/>
            <person name="Nunes G."/>
            <person name="Oliveira R."/>
            <person name="Araujo F."/>
            <person name="Salim A."/>
            <person name="Scholte L."/>
            <person name="Morais D."/>
            <person name="Nancucheo I."/>
            <person name="Johnson D.B."/>
            <person name="Grail B."/>
            <person name="Bittencourt J."/>
            <person name="Valadares R."/>
        </authorList>
    </citation>
    <scope>NUCLEOTIDE SEQUENCE [LARGE SCALE GENOMIC DNA]</scope>
    <source>
        <strain evidence="10 11">Y002</strain>
    </source>
</reference>
<dbReference type="InterPro" id="IPR042189">
    <property type="entry name" value="RNA_pol_sigma_70_r1_1_sf"/>
</dbReference>
<keyword evidence="7" id="KW-0175">Coiled coil</keyword>
<dbReference type="NCBIfam" id="NF006666">
    <property type="entry name" value="PRK09210.1"/>
    <property type="match status" value="1"/>
</dbReference>
<dbReference type="Pfam" id="PF04545">
    <property type="entry name" value="Sigma70_r4"/>
    <property type="match status" value="1"/>
</dbReference>
<dbReference type="InterPro" id="IPR000943">
    <property type="entry name" value="RNA_pol_sigma70"/>
</dbReference>
<dbReference type="PROSITE" id="PS00715">
    <property type="entry name" value="SIGMA70_1"/>
    <property type="match status" value="1"/>
</dbReference>
<evidence type="ECO:0000256" key="4">
    <source>
        <dbReference type="ARBA" id="ARBA00023125"/>
    </source>
</evidence>
<feature type="short sequence motif" description="Interaction with polymerase core subunit RpoC" evidence="6">
    <location>
        <begin position="172"/>
        <end position="175"/>
    </location>
</feature>
<dbReference type="GO" id="GO:0003677">
    <property type="term" value="F:DNA binding"/>
    <property type="evidence" value="ECO:0007669"/>
    <property type="project" value="UniProtKB-UniRule"/>
</dbReference>
<dbReference type="PANTHER" id="PTHR30603:SF60">
    <property type="entry name" value="RNA POLYMERASE SIGMA FACTOR RPOD"/>
    <property type="match status" value="1"/>
</dbReference>
<dbReference type="InterPro" id="IPR050239">
    <property type="entry name" value="Sigma-70_RNA_pol_init_factors"/>
</dbReference>
<dbReference type="FunFam" id="1.10.10.10:FF:000002">
    <property type="entry name" value="RNA polymerase sigma factor SigA"/>
    <property type="match status" value="1"/>
</dbReference>
<dbReference type="Pfam" id="PF04539">
    <property type="entry name" value="Sigma70_r3"/>
    <property type="match status" value="1"/>
</dbReference>
<keyword evidence="4 6" id="KW-0238">DNA-binding</keyword>
<dbReference type="FunFam" id="1.10.601.10:FF:000003">
    <property type="entry name" value="RNA polymerase sigma factor SigA"/>
    <property type="match status" value="1"/>
</dbReference>
<dbReference type="EMBL" id="MPDK01000024">
    <property type="protein sequence ID" value="PWI56855.1"/>
    <property type="molecule type" value="Genomic_DNA"/>
</dbReference>
<dbReference type="InterPro" id="IPR013324">
    <property type="entry name" value="RNA_pol_sigma_r3/r4-like"/>
</dbReference>
<name>A0A2U3D6F6_SULT2</name>
<dbReference type="Pfam" id="PF04542">
    <property type="entry name" value="Sigma70_r2"/>
    <property type="match status" value="1"/>
</dbReference>
<dbReference type="InterPro" id="IPR007627">
    <property type="entry name" value="RNA_pol_sigma70_r2"/>
</dbReference>
<dbReference type="SUPFAM" id="SSF88659">
    <property type="entry name" value="Sigma3 and sigma4 domains of RNA polymerase sigma factors"/>
    <property type="match status" value="2"/>
</dbReference>
<dbReference type="OrthoDB" id="2374574at2"/>
<evidence type="ECO:0000256" key="2">
    <source>
        <dbReference type="ARBA" id="ARBA00023015"/>
    </source>
</evidence>
<dbReference type="InterPro" id="IPR014284">
    <property type="entry name" value="RNA_pol_sigma-70_dom"/>
</dbReference>